<evidence type="ECO:0000256" key="1">
    <source>
        <dbReference type="ARBA" id="ARBA00004370"/>
    </source>
</evidence>
<comment type="caution">
    <text evidence="6">The sequence shown here is derived from an EMBL/GenBank/DDBJ whole genome shotgun (WGS) entry which is preliminary data.</text>
</comment>
<protein>
    <recommendedName>
        <fullName evidence="5">Receptor ligand binding region domain-containing protein</fullName>
    </recommendedName>
</protein>
<evidence type="ECO:0000259" key="5">
    <source>
        <dbReference type="Pfam" id="PF01094"/>
    </source>
</evidence>
<dbReference type="SUPFAM" id="SSF53822">
    <property type="entry name" value="Periplasmic binding protein-like I"/>
    <property type="match status" value="1"/>
</dbReference>
<dbReference type="GO" id="GO:0016020">
    <property type="term" value="C:membrane"/>
    <property type="evidence" value="ECO:0007669"/>
    <property type="project" value="UniProtKB-SubCell"/>
</dbReference>
<proteinExistence type="predicted"/>
<evidence type="ECO:0000313" key="7">
    <source>
        <dbReference type="Proteomes" id="UP001162131"/>
    </source>
</evidence>
<dbReference type="AlphaFoldDB" id="A0AAU9I5X1"/>
<dbReference type="Pfam" id="PF01094">
    <property type="entry name" value="ANF_receptor"/>
    <property type="match status" value="1"/>
</dbReference>
<dbReference type="InterPro" id="IPR001828">
    <property type="entry name" value="ANF_lig-bd_rcpt"/>
</dbReference>
<dbReference type="EMBL" id="CAJZBQ010000001">
    <property type="protein sequence ID" value="CAG9309841.1"/>
    <property type="molecule type" value="Genomic_DNA"/>
</dbReference>
<sequence length="166" mass="19347">MENYINSKVRIYVIFLAPPNHFYFFEDLYDTGLRRGDAIFIFYDRVAYAFYLETNTTQREKLKELLYGSIMITQADWVGDYGKEIKQRYIKEFSYPLDYRCFSFDAAMLLLHGIRYTINQGGNVENSTLLNTYLRNQKFTGCSGTIAIESDTNDRSTGIIGVYSMV</sequence>
<comment type="subcellular location">
    <subcellularLocation>
        <location evidence="1">Membrane</location>
    </subcellularLocation>
</comment>
<gene>
    <name evidence="6" type="ORF">BSTOLATCC_MIC56</name>
</gene>
<reference evidence="6" key="1">
    <citation type="submission" date="2021-09" db="EMBL/GenBank/DDBJ databases">
        <authorList>
            <consortium name="AG Swart"/>
            <person name="Singh M."/>
            <person name="Singh A."/>
            <person name="Seah K."/>
            <person name="Emmerich C."/>
        </authorList>
    </citation>
    <scope>NUCLEOTIDE SEQUENCE</scope>
    <source>
        <strain evidence="6">ATCC30299</strain>
    </source>
</reference>
<organism evidence="6 7">
    <name type="scientific">Blepharisma stoltei</name>
    <dbReference type="NCBI Taxonomy" id="1481888"/>
    <lineage>
        <taxon>Eukaryota</taxon>
        <taxon>Sar</taxon>
        <taxon>Alveolata</taxon>
        <taxon>Ciliophora</taxon>
        <taxon>Postciliodesmatophora</taxon>
        <taxon>Heterotrichea</taxon>
        <taxon>Heterotrichida</taxon>
        <taxon>Blepharismidae</taxon>
        <taxon>Blepharisma</taxon>
    </lineage>
</organism>
<keyword evidence="7" id="KW-1185">Reference proteome</keyword>
<dbReference type="InterPro" id="IPR028082">
    <property type="entry name" value="Peripla_BP_I"/>
</dbReference>
<feature type="domain" description="Receptor ligand binding region" evidence="5">
    <location>
        <begin position="6"/>
        <end position="151"/>
    </location>
</feature>
<dbReference type="Proteomes" id="UP001162131">
    <property type="component" value="Unassembled WGS sequence"/>
</dbReference>
<keyword evidence="2" id="KW-0812">Transmembrane</keyword>
<evidence type="ECO:0000313" key="6">
    <source>
        <dbReference type="EMBL" id="CAG9309841.1"/>
    </source>
</evidence>
<evidence type="ECO:0000256" key="3">
    <source>
        <dbReference type="ARBA" id="ARBA00022989"/>
    </source>
</evidence>
<accession>A0AAU9I5X1</accession>
<evidence type="ECO:0000256" key="2">
    <source>
        <dbReference type="ARBA" id="ARBA00022692"/>
    </source>
</evidence>
<name>A0AAU9I5X1_9CILI</name>
<evidence type="ECO:0000256" key="4">
    <source>
        <dbReference type="ARBA" id="ARBA00023136"/>
    </source>
</evidence>
<dbReference type="Gene3D" id="3.40.50.2300">
    <property type="match status" value="1"/>
</dbReference>
<keyword evidence="4" id="KW-0472">Membrane</keyword>
<keyword evidence="3" id="KW-1133">Transmembrane helix</keyword>